<name>A0AA36B559_OCTVU</name>
<proteinExistence type="predicted"/>
<accession>A0AA36B559</accession>
<evidence type="ECO:0000313" key="1">
    <source>
        <dbReference type="EMBL" id="CAI9727152.1"/>
    </source>
</evidence>
<protein>
    <submittedName>
        <fullName evidence="1">Uncharacterized protein</fullName>
    </submittedName>
</protein>
<dbReference type="Proteomes" id="UP001162480">
    <property type="component" value="Chromosome 8"/>
</dbReference>
<reference evidence="1" key="1">
    <citation type="submission" date="2023-08" db="EMBL/GenBank/DDBJ databases">
        <authorList>
            <person name="Alioto T."/>
            <person name="Alioto T."/>
            <person name="Gomez Garrido J."/>
        </authorList>
    </citation>
    <scope>NUCLEOTIDE SEQUENCE</scope>
</reference>
<gene>
    <name evidence="1" type="ORF">OCTVUL_1B010807</name>
</gene>
<dbReference type="AlphaFoldDB" id="A0AA36B559"/>
<evidence type="ECO:0000313" key="2">
    <source>
        <dbReference type="Proteomes" id="UP001162480"/>
    </source>
</evidence>
<sequence>MGRKCDLTASEKSRITSEFSKGKSTLEISKVVERYHETEKKLLQFLRRYGIMIWTGIMAGLEKAPTDA</sequence>
<organism evidence="1 2">
    <name type="scientific">Octopus vulgaris</name>
    <name type="common">Common octopus</name>
    <dbReference type="NCBI Taxonomy" id="6645"/>
    <lineage>
        <taxon>Eukaryota</taxon>
        <taxon>Metazoa</taxon>
        <taxon>Spiralia</taxon>
        <taxon>Lophotrochozoa</taxon>
        <taxon>Mollusca</taxon>
        <taxon>Cephalopoda</taxon>
        <taxon>Coleoidea</taxon>
        <taxon>Octopodiformes</taxon>
        <taxon>Octopoda</taxon>
        <taxon>Incirrata</taxon>
        <taxon>Octopodidae</taxon>
        <taxon>Octopus</taxon>
    </lineage>
</organism>
<keyword evidence="2" id="KW-1185">Reference proteome</keyword>
<dbReference type="EMBL" id="OX597821">
    <property type="protein sequence ID" value="CAI9727152.1"/>
    <property type="molecule type" value="Genomic_DNA"/>
</dbReference>